<feature type="transmembrane region" description="Helical" evidence="1">
    <location>
        <begin position="36"/>
        <end position="54"/>
    </location>
</feature>
<keyword evidence="1" id="KW-1133">Transmembrane helix</keyword>
<sequence>MSPNELKDIILNDLEVRSVINQENIRTEKEKSEENYLMYIIGFIALIFGLRKIFRRKKL</sequence>
<organism evidence="2 3">
    <name type="scientific">Mangrovimonas spongiae</name>
    <dbReference type="NCBI Taxonomy" id="2494697"/>
    <lineage>
        <taxon>Bacteria</taxon>
        <taxon>Pseudomonadati</taxon>
        <taxon>Bacteroidota</taxon>
        <taxon>Flavobacteriia</taxon>
        <taxon>Flavobacteriales</taxon>
        <taxon>Flavobacteriaceae</taxon>
        <taxon>Mangrovimonas</taxon>
    </lineage>
</organism>
<protein>
    <submittedName>
        <fullName evidence="2">Uncharacterized protein</fullName>
    </submittedName>
</protein>
<gene>
    <name evidence="2" type="ORF">EJA19_00055</name>
</gene>
<name>A0A428K6S5_9FLAO</name>
<dbReference type="Proteomes" id="UP000270620">
    <property type="component" value="Unassembled WGS sequence"/>
</dbReference>
<evidence type="ECO:0000256" key="1">
    <source>
        <dbReference type="SAM" id="Phobius"/>
    </source>
</evidence>
<dbReference type="AlphaFoldDB" id="A0A428K6S5"/>
<keyword evidence="1" id="KW-0812">Transmembrane</keyword>
<dbReference type="EMBL" id="RWBG01000001">
    <property type="protein sequence ID" value="RSK42127.1"/>
    <property type="molecule type" value="Genomic_DNA"/>
</dbReference>
<keyword evidence="3" id="KW-1185">Reference proteome</keyword>
<keyword evidence="1" id="KW-0472">Membrane</keyword>
<reference evidence="2 3" key="1">
    <citation type="submission" date="2018-12" db="EMBL/GenBank/DDBJ databases">
        <title>Mangrovimonas spongiae sp. nov., a novel member of the genus Mangrovimonas isolated from marine sponge.</title>
        <authorList>
            <person name="Zhuang L."/>
            <person name="Luo L."/>
        </authorList>
    </citation>
    <scope>NUCLEOTIDE SEQUENCE [LARGE SCALE GENOMIC DNA]</scope>
    <source>
        <strain evidence="2 3">HN-E26</strain>
    </source>
</reference>
<accession>A0A428K6S5</accession>
<comment type="caution">
    <text evidence="2">The sequence shown here is derived from an EMBL/GenBank/DDBJ whole genome shotgun (WGS) entry which is preliminary data.</text>
</comment>
<evidence type="ECO:0000313" key="3">
    <source>
        <dbReference type="Proteomes" id="UP000270620"/>
    </source>
</evidence>
<proteinExistence type="predicted"/>
<evidence type="ECO:0000313" key="2">
    <source>
        <dbReference type="EMBL" id="RSK42127.1"/>
    </source>
</evidence>